<dbReference type="InterPro" id="IPR036851">
    <property type="entry name" value="Chloroperoxidase-like_sf"/>
</dbReference>
<dbReference type="SUPFAM" id="SSF47571">
    <property type="entry name" value="Cloroperoxidase"/>
    <property type="match status" value="1"/>
</dbReference>
<sequence>MSVSEREPLLGDGHKTCPVTGKTGDGHEFVPPMEGDVRSVCPAINAMANHGYIPHDGKGVTPWMIFRGLRACYGLSIPLALTLTGGGWFFNKRYFGQAITLVELGLHNGVEHDASVVHGDTPVPPPVVGHDGKVTVNTARKGLLAPVAIIPALVEEFISSIVKRASLEASTTEFVTPTLPATLPESAVLITGHDIVQTRLRREAQSPPLDPFHAELARGEMSIILGVWETQKPLSPLPSGSPIPAPGIPLPWMRHWLAEERLPDGWKPTHVQGLRDVIRRSTAMRKEMKAIREGK</sequence>
<evidence type="ECO:0000259" key="9">
    <source>
        <dbReference type="PROSITE" id="PS51405"/>
    </source>
</evidence>
<dbReference type="Proteomes" id="UP000636479">
    <property type="component" value="Unassembled WGS sequence"/>
</dbReference>
<name>A0A8H6RX94_9AGAR</name>
<dbReference type="InterPro" id="IPR000028">
    <property type="entry name" value="Chloroperoxidase"/>
</dbReference>
<keyword evidence="6" id="KW-0408">Iron</keyword>
<comment type="caution">
    <text evidence="11">The sequence shown here is derived from an EMBL/GenBank/DDBJ whole genome shotgun (WGS) entry which is preliminary data.</text>
</comment>
<protein>
    <submittedName>
        <fullName evidence="11">HEME-HALOPEROXIDASE domain-containing protein</fullName>
    </submittedName>
</protein>
<evidence type="ECO:0000256" key="4">
    <source>
        <dbReference type="ARBA" id="ARBA00022723"/>
    </source>
</evidence>
<feature type="compositionally biased region" description="Basic and acidic residues" evidence="8">
    <location>
        <begin position="1"/>
        <end position="15"/>
    </location>
</feature>
<accession>A0A8H6RX94</accession>
<dbReference type="GeneID" id="59353064"/>
<keyword evidence="4" id="KW-0479">Metal-binding</keyword>
<organism evidence="11 12">
    <name type="scientific">Mycena indigotica</name>
    <dbReference type="NCBI Taxonomy" id="2126181"/>
    <lineage>
        <taxon>Eukaryota</taxon>
        <taxon>Fungi</taxon>
        <taxon>Dikarya</taxon>
        <taxon>Basidiomycota</taxon>
        <taxon>Agaricomycotina</taxon>
        <taxon>Agaricomycetes</taxon>
        <taxon>Agaricomycetidae</taxon>
        <taxon>Agaricales</taxon>
        <taxon>Marasmiineae</taxon>
        <taxon>Mycenaceae</taxon>
        <taxon>Mycena</taxon>
    </lineage>
</organism>
<evidence type="ECO:0000256" key="3">
    <source>
        <dbReference type="ARBA" id="ARBA00022617"/>
    </source>
</evidence>
<keyword evidence="12" id="KW-1185">Reference proteome</keyword>
<dbReference type="GO" id="GO:0004601">
    <property type="term" value="F:peroxidase activity"/>
    <property type="evidence" value="ECO:0007669"/>
    <property type="project" value="UniProtKB-KW"/>
</dbReference>
<keyword evidence="2 11" id="KW-0575">Peroxidase</keyword>
<evidence type="ECO:0000256" key="5">
    <source>
        <dbReference type="ARBA" id="ARBA00023002"/>
    </source>
</evidence>
<dbReference type="AlphaFoldDB" id="A0A8H6RX94"/>
<feature type="region of interest" description="Disordered" evidence="8">
    <location>
        <begin position="1"/>
        <end position="27"/>
    </location>
</feature>
<dbReference type="Gene3D" id="1.10.489.10">
    <property type="entry name" value="Chloroperoxidase-like"/>
    <property type="match status" value="1"/>
</dbReference>
<dbReference type="PROSITE" id="PS51405">
    <property type="entry name" value="HEME_HALOPEROXIDASE"/>
    <property type="match status" value="1"/>
</dbReference>
<dbReference type="EMBL" id="JACAZF010000018">
    <property type="protein sequence ID" value="KAF7288994.1"/>
    <property type="molecule type" value="Genomic_DNA"/>
</dbReference>
<dbReference type="Pfam" id="PF01328">
    <property type="entry name" value="Peroxidase_2"/>
    <property type="match status" value="1"/>
</dbReference>
<keyword evidence="5" id="KW-0560">Oxidoreductase</keyword>
<evidence type="ECO:0000256" key="7">
    <source>
        <dbReference type="ARBA" id="ARBA00025795"/>
    </source>
</evidence>
<comment type="cofactor">
    <cofactor evidence="1">
        <name>heme b</name>
        <dbReference type="ChEBI" id="CHEBI:60344"/>
    </cofactor>
</comment>
<evidence type="ECO:0000256" key="6">
    <source>
        <dbReference type="ARBA" id="ARBA00023004"/>
    </source>
</evidence>
<feature type="domain" description="Heme haloperoxidase family profile" evidence="9">
    <location>
        <begin position="25"/>
        <end position="279"/>
    </location>
</feature>
<gene>
    <name evidence="10" type="ORF">MIND_01415600</name>
    <name evidence="11" type="ORF">MIND_01416200</name>
</gene>
<dbReference type="PANTHER" id="PTHR33577:SF9">
    <property type="entry name" value="PEROXIDASE STCC"/>
    <property type="match status" value="1"/>
</dbReference>
<reference evidence="11" key="1">
    <citation type="submission" date="2020-05" db="EMBL/GenBank/DDBJ databases">
        <title>Mycena genomes resolve the evolution of fungal bioluminescence.</title>
        <authorList>
            <person name="Tsai I.J."/>
        </authorList>
    </citation>
    <scope>NUCLEOTIDE SEQUENCE</scope>
    <source>
        <strain evidence="11">171206Taipei</strain>
    </source>
</reference>
<keyword evidence="3" id="KW-0349">Heme</keyword>
<dbReference type="GO" id="GO:0046872">
    <property type="term" value="F:metal ion binding"/>
    <property type="evidence" value="ECO:0007669"/>
    <property type="project" value="UniProtKB-KW"/>
</dbReference>
<comment type="similarity">
    <text evidence="7">Belongs to the chloroperoxidase family.</text>
</comment>
<evidence type="ECO:0000256" key="2">
    <source>
        <dbReference type="ARBA" id="ARBA00022559"/>
    </source>
</evidence>
<dbReference type="RefSeq" id="XP_037213140.1">
    <property type="nucleotide sequence ID" value="XM_037370548.1"/>
</dbReference>
<proteinExistence type="inferred from homology"/>
<dbReference type="EMBL" id="JACAZF010000018">
    <property type="protein sequence ID" value="KAF7288988.1"/>
    <property type="molecule type" value="Genomic_DNA"/>
</dbReference>
<evidence type="ECO:0000256" key="1">
    <source>
        <dbReference type="ARBA" id="ARBA00001970"/>
    </source>
</evidence>
<evidence type="ECO:0000313" key="12">
    <source>
        <dbReference type="Proteomes" id="UP000636479"/>
    </source>
</evidence>
<evidence type="ECO:0000313" key="10">
    <source>
        <dbReference type="EMBL" id="KAF7288988.1"/>
    </source>
</evidence>
<evidence type="ECO:0000256" key="8">
    <source>
        <dbReference type="SAM" id="MobiDB-lite"/>
    </source>
</evidence>
<evidence type="ECO:0000313" key="11">
    <source>
        <dbReference type="EMBL" id="KAF7288994.1"/>
    </source>
</evidence>
<dbReference type="OrthoDB" id="407298at2759"/>
<dbReference type="PANTHER" id="PTHR33577">
    <property type="entry name" value="STERIGMATOCYSTIN BIOSYNTHESIS PEROXIDASE STCC-RELATED"/>
    <property type="match status" value="1"/>
</dbReference>